<feature type="domain" description="Transposase IS110-like N-terminal" evidence="1">
    <location>
        <begin position="12"/>
        <end position="158"/>
    </location>
</feature>
<protein>
    <submittedName>
        <fullName evidence="3">Transposase IS116/IS110/IS902 family protein</fullName>
    </submittedName>
</protein>
<dbReference type="PANTHER" id="PTHR33055:SF16">
    <property type="entry name" value="TRANSPOSASE FOR INSERTION SEQUENCE ELEMENT IS1547"/>
    <property type="match status" value="1"/>
</dbReference>
<evidence type="ECO:0000313" key="4">
    <source>
        <dbReference type="Proteomes" id="UP000219336"/>
    </source>
</evidence>
<evidence type="ECO:0000259" key="1">
    <source>
        <dbReference type="Pfam" id="PF01548"/>
    </source>
</evidence>
<dbReference type="Pfam" id="PF02371">
    <property type="entry name" value="Transposase_20"/>
    <property type="match status" value="1"/>
</dbReference>
<dbReference type="Proteomes" id="UP000219336">
    <property type="component" value="Unassembled WGS sequence"/>
</dbReference>
<dbReference type="GO" id="GO:0006313">
    <property type="term" value="P:DNA transposition"/>
    <property type="evidence" value="ECO:0007669"/>
    <property type="project" value="InterPro"/>
</dbReference>
<dbReference type="GO" id="GO:0003677">
    <property type="term" value="F:DNA binding"/>
    <property type="evidence" value="ECO:0007669"/>
    <property type="project" value="InterPro"/>
</dbReference>
<keyword evidence="4" id="KW-1185">Reference proteome</keyword>
<dbReference type="RefSeq" id="WP_096995847.1">
    <property type="nucleotide sequence ID" value="NZ_JBHSII010000001.1"/>
</dbReference>
<feature type="domain" description="Transposase IS116/IS110/IS902 C-terminal" evidence="2">
    <location>
        <begin position="227"/>
        <end position="309"/>
    </location>
</feature>
<evidence type="ECO:0000259" key="2">
    <source>
        <dbReference type="Pfam" id="PF02371"/>
    </source>
</evidence>
<dbReference type="InterPro" id="IPR002525">
    <property type="entry name" value="Transp_IS110-like_N"/>
</dbReference>
<dbReference type="AlphaFoldDB" id="A0A240ERJ9"/>
<organism evidence="3 4">
    <name type="scientific">Vibrio thalassae</name>
    <dbReference type="NCBI Taxonomy" id="1243014"/>
    <lineage>
        <taxon>Bacteria</taxon>
        <taxon>Pseudomonadati</taxon>
        <taxon>Pseudomonadota</taxon>
        <taxon>Gammaproteobacteria</taxon>
        <taxon>Vibrionales</taxon>
        <taxon>Vibrionaceae</taxon>
        <taxon>Vibrio</taxon>
    </lineage>
</organism>
<dbReference type="NCBIfam" id="NF033542">
    <property type="entry name" value="transpos_IS110"/>
    <property type="match status" value="1"/>
</dbReference>
<evidence type="ECO:0000313" key="3">
    <source>
        <dbReference type="EMBL" id="SNX51010.1"/>
    </source>
</evidence>
<reference evidence="4" key="1">
    <citation type="submission" date="2016-06" db="EMBL/GenBank/DDBJ databases">
        <authorList>
            <person name="Rodrigo-Torres L."/>
            <person name="Arahal R.D."/>
            <person name="Lucena T."/>
        </authorList>
    </citation>
    <scope>NUCLEOTIDE SEQUENCE [LARGE SCALE GENOMIC DNA]</scope>
    <source>
        <strain evidence="4">CECT8203</strain>
    </source>
</reference>
<proteinExistence type="predicted"/>
<sequence>MNNNDPRYKLYLGVDTHLELHVATLINELGQVVKNKAFSADISGYRELFSWCNSYGFLQKAGIEGTGSYGAELTKFLLKNHIDVYEVMRPNQMERRLKGKTDVIDSENAARSVLSGEAKVIPKSHTGPVESLRSLLLTRNSAVKARTQAMNQIRALLVSGPDELKQSLYLSKPEACAAACLARCSSSSEPLLISLELLAQRWRFLNDQVKKLDKVLKKLTMSTAQSLVSRFGVGSNVAATLLVAAGDNASRLRKESSFAALCGVNPIPASSGKTTRHRLNRGGCRSANNALWTVAMVRMRSDPRTKDYVARRTAEGLSTKEISRKLKRYIARELFPLILKDLATLA</sequence>
<dbReference type="InterPro" id="IPR003346">
    <property type="entry name" value="Transposase_20"/>
</dbReference>
<dbReference type="EMBL" id="OANU01000193">
    <property type="protein sequence ID" value="SNX51010.1"/>
    <property type="molecule type" value="Genomic_DNA"/>
</dbReference>
<dbReference type="GO" id="GO:0004803">
    <property type="term" value="F:transposase activity"/>
    <property type="evidence" value="ECO:0007669"/>
    <property type="project" value="InterPro"/>
</dbReference>
<dbReference type="InterPro" id="IPR047650">
    <property type="entry name" value="Transpos_IS110"/>
</dbReference>
<gene>
    <name evidence="3" type="ORF">VTH8203_04691</name>
</gene>
<dbReference type="OrthoDB" id="4337860at2"/>
<name>A0A240ERJ9_9VIBR</name>
<dbReference type="Pfam" id="PF01548">
    <property type="entry name" value="DEDD_Tnp_IS110"/>
    <property type="match status" value="1"/>
</dbReference>
<accession>A0A240ERJ9</accession>
<dbReference type="PANTHER" id="PTHR33055">
    <property type="entry name" value="TRANSPOSASE FOR INSERTION SEQUENCE ELEMENT IS1111A"/>
    <property type="match status" value="1"/>
</dbReference>